<protein>
    <recommendedName>
        <fullName evidence="3">Tetratricopeptide repeat protein</fullName>
    </recommendedName>
</protein>
<evidence type="ECO:0008006" key="3">
    <source>
        <dbReference type="Google" id="ProtNLM"/>
    </source>
</evidence>
<proteinExistence type="predicted"/>
<evidence type="ECO:0000313" key="2">
    <source>
        <dbReference type="Proteomes" id="UP001595816"/>
    </source>
</evidence>
<dbReference type="EMBL" id="JBHSAY010000011">
    <property type="protein sequence ID" value="MFC4133479.1"/>
    <property type="molecule type" value="Genomic_DNA"/>
</dbReference>
<sequence>MTVGGQKNVDYELELWARTLLVGSRMPSVAEKVRAFRILAHASPRSYQARLARALVELSWDGRDRSPHARLALLEEAASAARGVPQGEPGRAELVIDVLDSYQITLYEVGRRAEGLAVREEMAAVSRMAVTAGAGPMVKGLRSLAHGFAEEQRHREAAELLAEVVDATPTKDVGGTSIWDRLSLCAELDAGGQTNAAVTALGDILDEHRAGLLDDKTSVSNVFHILVWYTVLLDRASRPHDADRARREALGLARRLAKNGEPKNWSGAQYTMAGILLAVQAQDAEPAAPGQPRPAFGLDMAYWSRDLRTRYVQDTGAARCGVAATDRPGTLLQTAQRETRLPEIAVLRRRLAIRTAAYWLWHHGYRFLEPTLPAFNDSVTAARMWHSTDAPRRRPALARALTDRAMLLITGHHYTEALTDYEEALYLMGTK</sequence>
<name>A0ABV8LT95_9ACTN</name>
<evidence type="ECO:0000313" key="1">
    <source>
        <dbReference type="EMBL" id="MFC4133479.1"/>
    </source>
</evidence>
<gene>
    <name evidence="1" type="ORF">ACFOZ4_22955</name>
</gene>
<reference evidence="2" key="1">
    <citation type="journal article" date="2019" name="Int. J. Syst. Evol. Microbiol.">
        <title>The Global Catalogue of Microorganisms (GCM) 10K type strain sequencing project: providing services to taxonomists for standard genome sequencing and annotation.</title>
        <authorList>
            <consortium name="The Broad Institute Genomics Platform"/>
            <consortium name="The Broad Institute Genome Sequencing Center for Infectious Disease"/>
            <person name="Wu L."/>
            <person name="Ma J."/>
        </authorList>
    </citation>
    <scope>NUCLEOTIDE SEQUENCE [LARGE SCALE GENOMIC DNA]</scope>
    <source>
        <strain evidence="2">CGMCC 4.7289</strain>
    </source>
</reference>
<keyword evidence="2" id="KW-1185">Reference proteome</keyword>
<dbReference type="RefSeq" id="WP_253753974.1">
    <property type="nucleotide sequence ID" value="NZ_JAMZDZ010000001.1"/>
</dbReference>
<dbReference type="Proteomes" id="UP001595816">
    <property type="component" value="Unassembled WGS sequence"/>
</dbReference>
<comment type="caution">
    <text evidence="1">The sequence shown here is derived from an EMBL/GenBank/DDBJ whole genome shotgun (WGS) entry which is preliminary data.</text>
</comment>
<accession>A0ABV8LT95</accession>
<organism evidence="1 2">
    <name type="scientific">Hamadaea flava</name>
    <dbReference type="NCBI Taxonomy" id="1742688"/>
    <lineage>
        <taxon>Bacteria</taxon>
        <taxon>Bacillati</taxon>
        <taxon>Actinomycetota</taxon>
        <taxon>Actinomycetes</taxon>
        <taxon>Micromonosporales</taxon>
        <taxon>Micromonosporaceae</taxon>
        <taxon>Hamadaea</taxon>
    </lineage>
</organism>